<name>A0A2H4P833_9CAUD</name>
<gene>
    <name evidence="1" type="ORF">CNR37_00135</name>
</gene>
<accession>A0A2H4P833</accession>
<sequence>MTEKELFDRFVNKEIDLMAHKEDVKQIKTEAKDAGYDGKAIGLIQKSAKLHVENTFEEKEEATLELFEKYKELTGYDSPNPENAAKTAEFLKANPEF</sequence>
<reference evidence="1 2" key="1">
    <citation type="submission" date="2017-09" db="EMBL/GenBank/DDBJ databases">
        <authorList>
            <person name="Ehlers B."/>
            <person name="Leendertz F.H."/>
        </authorList>
    </citation>
    <scope>NUCLEOTIDE SEQUENCE [LARGE SCALE GENOMIC DNA]</scope>
</reference>
<keyword evidence="2" id="KW-1185">Reference proteome</keyword>
<proteinExistence type="predicted"/>
<organism evidence="1 2">
    <name type="scientific">Pseudomonas phage ventosus</name>
    <dbReference type="NCBI Taxonomy" id="2048980"/>
    <lineage>
        <taxon>Viruses</taxon>
        <taxon>Duplodnaviria</taxon>
        <taxon>Heunggongvirae</taxon>
        <taxon>Uroviricota</taxon>
        <taxon>Caudoviricetes</taxon>
        <taxon>Vandenendeviridae</taxon>
        <taxon>Gorskivirinae</taxon>
        <taxon>Ventosusvirus</taxon>
        <taxon>Ventosusvirus ventosus</taxon>
    </lineage>
</organism>
<evidence type="ECO:0000313" key="1">
    <source>
        <dbReference type="EMBL" id="ATW58342.1"/>
    </source>
</evidence>
<evidence type="ECO:0000313" key="2">
    <source>
        <dbReference type="Proteomes" id="UP000241096"/>
    </source>
</evidence>
<dbReference type="EMBL" id="MG018930">
    <property type="protein sequence ID" value="ATW58342.1"/>
    <property type="molecule type" value="Genomic_DNA"/>
</dbReference>
<protein>
    <submittedName>
        <fullName evidence="1">Uncharacterized protein</fullName>
    </submittedName>
</protein>
<dbReference type="Proteomes" id="UP000241096">
    <property type="component" value="Segment"/>
</dbReference>